<dbReference type="EMBL" id="JBJQOH010000006">
    <property type="protein sequence ID" value="KAL3686104.1"/>
    <property type="molecule type" value="Genomic_DNA"/>
</dbReference>
<evidence type="ECO:0000259" key="3">
    <source>
        <dbReference type="Pfam" id="PF18579"/>
    </source>
</evidence>
<dbReference type="InterPro" id="IPR041358">
    <property type="entry name" value="Raf1_N"/>
</dbReference>
<proteinExistence type="predicted"/>
<evidence type="ECO:0000256" key="1">
    <source>
        <dbReference type="SAM" id="MobiDB-lite"/>
    </source>
</evidence>
<keyword evidence="5" id="KW-1185">Reference proteome</keyword>
<dbReference type="AlphaFoldDB" id="A0ABD3H9P6"/>
<comment type="caution">
    <text evidence="4">The sequence shown here is derived from an EMBL/GenBank/DDBJ whole genome shotgun (WGS) entry which is preliminary data.</text>
</comment>
<name>A0ABD3H9P6_9MARC</name>
<organism evidence="4 5">
    <name type="scientific">Riccia sorocarpa</name>
    <dbReference type="NCBI Taxonomy" id="122646"/>
    <lineage>
        <taxon>Eukaryota</taxon>
        <taxon>Viridiplantae</taxon>
        <taxon>Streptophyta</taxon>
        <taxon>Embryophyta</taxon>
        <taxon>Marchantiophyta</taxon>
        <taxon>Marchantiopsida</taxon>
        <taxon>Marchantiidae</taxon>
        <taxon>Marchantiales</taxon>
        <taxon>Ricciaceae</taxon>
        <taxon>Riccia</taxon>
    </lineage>
</organism>
<feature type="region of interest" description="Disordered" evidence="1">
    <location>
        <begin position="71"/>
        <end position="104"/>
    </location>
</feature>
<dbReference type="InterPro" id="IPR037494">
    <property type="entry name" value="RAF1"/>
</dbReference>
<accession>A0ABD3H9P6</accession>
<feature type="domain" description="Rubisco accumulation factor 1 alpha-helical" evidence="2">
    <location>
        <begin position="212"/>
        <end position="315"/>
    </location>
</feature>
<dbReference type="Proteomes" id="UP001633002">
    <property type="component" value="Unassembled WGS sequence"/>
</dbReference>
<feature type="domain" description="Rubisco accumulation factor 1 helix turn helix" evidence="3">
    <location>
        <begin position="143"/>
        <end position="199"/>
    </location>
</feature>
<evidence type="ECO:0000313" key="4">
    <source>
        <dbReference type="EMBL" id="KAL3686104.1"/>
    </source>
</evidence>
<evidence type="ECO:0000259" key="2">
    <source>
        <dbReference type="Pfam" id="PF18578"/>
    </source>
</evidence>
<dbReference type="PANTHER" id="PTHR35299">
    <property type="entry name" value="RUBISCO ACCUMULATION FACTOR 1"/>
    <property type="match status" value="1"/>
</dbReference>
<evidence type="ECO:0000313" key="5">
    <source>
        <dbReference type="Proteomes" id="UP001633002"/>
    </source>
</evidence>
<dbReference type="PANTHER" id="PTHR35299:SF6">
    <property type="entry name" value="RUBISCO ACCUMULATION FACTOR 1"/>
    <property type="match status" value="1"/>
</dbReference>
<dbReference type="Pfam" id="PF18578">
    <property type="entry name" value="Raf1_N"/>
    <property type="match status" value="1"/>
</dbReference>
<gene>
    <name evidence="4" type="ORF">R1sor_004126</name>
</gene>
<protein>
    <submittedName>
        <fullName evidence="4">Uncharacterized protein</fullName>
    </submittedName>
</protein>
<reference evidence="4 5" key="1">
    <citation type="submission" date="2024-09" db="EMBL/GenBank/DDBJ databases">
        <title>Chromosome-scale assembly of Riccia sorocarpa.</title>
        <authorList>
            <person name="Paukszto L."/>
        </authorList>
    </citation>
    <scope>NUCLEOTIDE SEQUENCE [LARGE SCALE GENOMIC DNA]</scope>
    <source>
        <strain evidence="4">LP-2024</strain>
        <tissue evidence="4">Aerial parts of the thallus</tissue>
    </source>
</reference>
<dbReference type="Pfam" id="PF18579">
    <property type="entry name" value="Raf1_HTH"/>
    <property type="match status" value="1"/>
</dbReference>
<sequence length="317" mass="35645">MEAGLLCPCHSSSQLVSHGFQFSGQSRASCEPSSSSSGFSQPWGRMRSRRLNSHVPSLVDVRCQGEWSHFKLPNQSKQPEQAKKPESGGVKGLPGFNFSSQDFRRNQTSPPALGEFKPPPCSWVPDLKETEEERNQKEVKKGDLLQKLARGPGSWQEKAKYIKEIQQLGVTSEELYELTFVSVTKQMALVVAVQVYETIAESDASSETLEWFDEETVEILYALRTLSARQRKTAAEFVAKNTLNSEEAQELARAIKDHERRPRDREGFTTAAGDCLAFMCYRAAVESNDSELRSAFVERGLRVAETDSARQRFQKVR</sequence>
<dbReference type="InterPro" id="IPR040781">
    <property type="entry name" value="Raf1_HTH"/>
</dbReference>